<dbReference type="Proteomes" id="UP000284716">
    <property type="component" value="Unassembled WGS sequence"/>
</dbReference>
<sequence length="393" mass="43546">MIVQEAWKGGTDVGRKKDKETDTIKITNQEGIALATDPQPFDDGLAQLQAASDHLFDLAQHGSCQITAYHRDQVAFSVKIKLPIEGKIEDLITDLISQRQEVTSPPATDVSVANETEPDSASEPVSTDSLAADTTPKRTRNRSHRTVAKKPKRTAIKLPSISLPKVSRSFLKHLITIAVLLIIAGGFLFGTKLVVDAYNAPPSYTSLIKKGDYLQAGKLYPNRRDDVRKTLTDQSNVKQLAKFQRIYPKAETLFDLAYLQHDYSKVIAMSNRVTLSQERQAKLAIVYVHTKQFDAAELINEQLKSKTLSEVIALGYVRQKDFDKAQKINDKLKDSTISQAIEVGKKYAAGIDAFNKIASDPKQPADKRQQAKQTVKTFEHALSTLGESNNPNS</sequence>
<accession>A0A422M957</accession>
<keyword evidence="2" id="KW-0472">Membrane</keyword>
<gene>
    <name evidence="3" type="ORF">FAM18157_00137</name>
</gene>
<keyword evidence="2" id="KW-1133">Transmembrane helix</keyword>
<feature type="compositionally biased region" description="Basic residues" evidence="1">
    <location>
        <begin position="137"/>
        <end position="152"/>
    </location>
</feature>
<proteinExistence type="predicted"/>
<name>A0A422M957_LACPA</name>
<evidence type="ECO:0000313" key="4">
    <source>
        <dbReference type="Proteomes" id="UP000284716"/>
    </source>
</evidence>
<protein>
    <submittedName>
        <fullName evidence="3">Uncharacterized protein</fullName>
    </submittedName>
</protein>
<feature type="transmembrane region" description="Helical" evidence="2">
    <location>
        <begin position="174"/>
        <end position="195"/>
    </location>
</feature>
<feature type="compositionally biased region" description="Polar residues" evidence="1">
    <location>
        <begin position="102"/>
        <end position="114"/>
    </location>
</feature>
<evidence type="ECO:0000256" key="2">
    <source>
        <dbReference type="SAM" id="Phobius"/>
    </source>
</evidence>
<organism evidence="3 4">
    <name type="scientific">Lacticaseibacillus paracasei</name>
    <name type="common">Lactobacillus paracasei</name>
    <dbReference type="NCBI Taxonomy" id="1597"/>
    <lineage>
        <taxon>Bacteria</taxon>
        <taxon>Bacillati</taxon>
        <taxon>Bacillota</taxon>
        <taxon>Bacilli</taxon>
        <taxon>Lactobacillales</taxon>
        <taxon>Lactobacillaceae</taxon>
        <taxon>Lacticaseibacillus</taxon>
    </lineage>
</organism>
<dbReference type="EMBL" id="LKFS01000012">
    <property type="protein sequence ID" value="RND84705.1"/>
    <property type="molecule type" value="Genomic_DNA"/>
</dbReference>
<keyword evidence="2" id="KW-0812">Transmembrane</keyword>
<evidence type="ECO:0000256" key="1">
    <source>
        <dbReference type="SAM" id="MobiDB-lite"/>
    </source>
</evidence>
<dbReference type="AlphaFoldDB" id="A0A422M957"/>
<reference evidence="3 4" key="1">
    <citation type="journal article" date="2018" name="Front. Microbiol.">
        <title>Conversion of Methionine to Cysteine in Lactobacillus paracasei Depends on the Highly Mobile cysK-ctl-cysE Gene Cluster.</title>
        <authorList>
            <person name="Wuthrich D."/>
            <person name="Irmler S."/>
            <person name="Berthoud H."/>
            <person name="Guggenbuhl B."/>
            <person name="Eugster E."/>
            <person name="Bruggmann R."/>
        </authorList>
    </citation>
    <scope>NUCLEOTIDE SEQUENCE [LARGE SCALE GENOMIC DNA]</scope>
    <source>
        <strain evidence="3 4">FAM18157</strain>
    </source>
</reference>
<feature type="region of interest" description="Disordered" evidence="1">
    <location>
        <begin position="102"/>
        <end position="152"/>
    </location>
</feature>
<comment type="caution">
    <text evidence="3">The sequence shown here is derived from an EMBL/GenBank/DDBJ whole genome shotgun (WGS) entry which is preliminary data.</text>
</comment>
<evidence type="ECO:0000313" key="3">
    <source>
        <dbReference type="EMBL" id="RND84705.1"/>
    </source>
</evidence>